<dbReference type="EMBL" id="JAHQIW010004302">
    <property type="protein sequence ID" value="KAJ1361913.1"/>
    <property type="molecule type" value="Genomic_DNA"/>
</dbReference>
<evidence type="ECO:0000256" key="1">
    <source>
        <dbReference type="SAM" id="MobiDB-lite"/>
    </source>
</evidence>
<reference evidence="3" key="1">
    <citation type="submission" date="2021-06" db="EMBL/GenBank/DDBJ databases">
        <title>Parelaphostrongylus tenuis whole genome reference sequence.</title>
        <authorList>
            <person name="Garwood T.J."/>
            <person name="Larsen P.A."/>
            <person name="Fountain-Jones N.M."/>
            <person name="Garbe J.R."/>
            <person name="Macchietto M.G."/>
            <person name="Kania S.A."/>
            <person name="Gerhold R.W."/>
            <person name="Richards J.E."/>
            <person name="Wolf T.M."/>
        </authorList>
    </citation>
    <scope>NUCLEOTIDE SEQUENCE</scope>
    <source>
        <strain evidence="3">MNPRO001-30</strain>
        <tissue evidence="3">Meninges</tissue>
    </source>
</reference>
<feature type="region of interest" description="Disordered" evidence="1">
    <location>
        <begin position="1"/>
        <end position="24"/>
    </location>
</feature>
<dbReference type="AlphaFoldDB" id="A0AAD5MSK8"/>
<sequence length="105" mass="11870">MMPSTKSSAFQKIGSSRLSPTSAVDTTCDSIVNDNISQSVDKQQNRNIDSHHVYPSTDSRSAGNFARITTFHGRDKTFVIVVHLYCNVIRFFSTVFYFGDQTQRR</sequence>
<accession>A0AAD5MSK8</accession>
<feature type="transmembrane region" description="Helical" evidence="2">
    <location>
        <begin position="77"/>
        <end position="99"/>
    </location>
</feature>
<keyword evidence="2" id="KW-0472">Membrane</keyword>
<comment type="caution">
    <text evidence="3">The sequence shown here is derived from an EMBL/GenBank/DDBJ whole genome shotgun (WGS) entry which is preliminary data.</text>
</comment>
<evidence type="ECO:0000313" key="4">
    <source>
        <dbReference type="Proteomes" id="UP001196413"/>
    </source>
</evidence>
<keyword evidence="2" id="KW-0812">Transmembrane</keyword>
<evidence type="ECO:0000256" key="2">
    <source>
        <dbReference type="SAM" id="Phobius"/>
    </source>
</evidence>
<name>A0AAD5MSK8_PARTN</name>
<proteinExistence type="predicted"/>
<keyword evidence="4" id="KW-1185">Reference proteome</keyword>
<keyword evidence="2" id="KW-1133">Transmembrane helix</keyword>
<evidence type="ECO:0000313" key="3">
    <source>
        <dbReference type="EMBL" id="KAJ1361913.1"/>
    </source>
</evidence>
<organism evidence="3 4">
    <name type="scientific">Parelaphostrongylus tenuis</name>
    <name type="common">Meningeal worm</name>
    <dbReference type="NCBI Taxonomy" id="148309"/>
    <lineage>
        <taxon>Eukaryota</taxon>
        <taxon>Metazoa</taxon>
        <taxon>Ecdysozoa</taxon>
        <taxon>Nematoda</taxon>
        <taxon>Chromadorea</taxon>
        <taxon>Rhabditida</taxon>
        <taxon>Rhabditina</taxon>
        <taxon>Rhabditomorpha</taxon>
        <taxon>Strongyloidea</taxon>
        <taxon>Metastrongylidae</taxon>
        <taxon>Parelaphostrongylus</taxon>
    </lineage>
</organism>
<dbReference type="Proteomes" id="UP001196413">
    <property type="component" value="Unassembled WGS sequence"/>
</dbReference>
<protein>
    <submittedName>
        <fullName evidence="3">Uncharacterized protein</fullName>
    </submittedName>
</protein>
<gene>
    <name evidence="3" type="ORF">KIN20_021298</name>
</gene>